<evidence type="ECO:0000256" key="4">
    <source>
        <dbReference type="SAM" id="Phobius"/>
    </source>
</evidence>
<evidence type="ECO:0000313" key="6">
    <source>
        <dbReference type="Proteomes" id="UP000184188"/>
    </source>
</evidence>
<dbReference type="Pfam" id="PF03060">
    <property type="entry name" value="NMO"/>
    <property type="match status" value="1"/>
</dbReference>
<keyword evidence="4" id="KW-0812">Transmembrane</keyword>
<keyword evidence="4" id="KW-1133">Transmembrane helix</keyword>
<keyword evidence="6" id="KW-1185">Reference proteome</keyword>
<keyword evidence="2" id="KW-0288">FMN</keyword>
<keyword evidence="4" id="KW-0472">Membrane</keyword>
<dbReference type="Gene3D" id="3.20.20.70">
    <property type="entry name" value="Aldolase class I"/>
    <property type="match status" value="1"/>
</dbReference>
<dbReference type="PANTHER" id="PTHR32332">
    <property type="entry name" value="2-NITROPROPANE DIOXYGENASE"/>
    <property type="match status" value="1"/>
</dbReference>
<dbReference type="InterPro" id="IPR004136">
    <property type="entry name" value="NMO"/>
</dbReference>
<dbReference type="InterPro" id="IPR013785">
    <property type="entry name" value="Aldolase_TIM"/>
</dbReference>
<reference evidence="6" key="1">
    <citation type="journal article" date="2017" name="Genome Biol.">
        <title>Comparative genomics reveals high biological diversity and specific adaptations in the industrially and medically important fungal genus Aspergillus.</title>
        <authorList>
            <person name="de Vries R.P."/>
            <person name="Riley R."/>
            <person name="Wiebenga A."/>
            <person name="Aguilar-Osorio G."/>
            <person name="Amillis S."/>
            <person name="Uchima C.A."/>
            <person name="Anderluh G."/>
            <person name="Asadollahi M."/>
            <person name="Askin M."/>
            <person name="Barry K."/>
            <person name="Battaglia E."/>
            <person name="Bayram O."/>
            <person name="Benocci T."/>
            <person name="Braus-Stromeyer S.A."/>
            <person name="Caldana C."/>
            <person name="Canovas D."/>
            <person name="Cerqueira G.C."/>
            <person name="Chen F."/>
            <person name="Chen W."/>
            <person name="Choi C."/>
            <person name="Clum A."/>
            <person name="Dos Santos R.A."/>
            <person name="Damasio A.R."/>
            <person name="Diallinas G."/>
            <person name="Emri T."/>
            <person name="Fekete E."/>
            <person name="Flipphi M."/>
            <person name="Freyberg S."/>
            <person name="Gallo A."/>
            <person name="Gournas C."/>
            <person name="Habgood R."/>
            <person name="Hainaut M."/>
            <person name="Harispe M.L."/>
            <person name="Henrissat B."/>
            <person name="Hilden K.S."/>
            <person name="Hope R."/>
            <person name="Hossain A."/>
            <person name="Karabika E."/>
            <person name="Karaffa L."/>
            <person name="Karanyi Z."/>
            <person name="Krasevec N."/>
            <person name="Kuo A."/>
            <person name="Kusch H."/>
            <person name="LaButti K."/>
            <person name="Lagendijk E.L."/>
            <person name="Lapidus A."/>
            <person name="Levasseur A."/>
            <person name="Lindquist E."/>
            <person name="Lipzen A."/>
            <person name="Logrieco A.F."/>
            <person name="MacCabe A."/>
            <person name="Maekelae M.R."/>
            <person name="Malavazi I."/>
            <person name="Melin P."/>
            <person name="Meyer V."/>
            <person name="Mielnichuk N."/>
            <person name="Miskei M."/>
            <person name="Molnar A.P."/>
            <person name="Mule G."/>
            <person name="Ngan C.Y."/>
            <person name="Orejas M."/>
            <person name="Orosz E."/>
            <person name="Ouedraogo J.P."/>
            <person name="Overkamp K.M."/>
            <person name="Park H.-S."/>
            <person name="Perrone G."/>
            <person name="Piumi F."/>
            <person name="Punt P.J."/>
            <person name="Ram A.F."/>
            <person name="Ramon A."/>
            <person name="Rauscher S."/>
            <person name="Record E."/>
            <person name="Riano-Pachon D.M."/>
            <person name="Robert V."/>
            <person name="Roehrig J."/>
            <person name="Ruller R."/>
            <person name="Salamov A."/>
            <person name="Salih N.S."/>
            <person name="Samson R.A."/>
            <person name="Sandor E."/>
            <person name="Sanguinetti M."/>
            <person name="Schuetze T."/>
            <person name="Sepcic K."/>
            <person name="Shelest E."/>
            <person name="Sherlock G."/>
            <person name="Sophianopoulou V."/>
            <person name="Squina F.M."/>
            <person name="Sun H."/>
            <person name="Susca A."/>
            <person name="Todd R.B."/>
            <person name="Tsang A."/>
            <person name="Unkles S.E."/>
            <person name="van de Wiele N."/>
            <person name="van Rossen-Uffink D."/>
            <person name="Oliveira J.V."/>
            <person name="Vesth T.C."/>
            <person name="Visser J."/>
            <person name="Yu J.-H."/>
            <person name="Zhou M."/>
            <person name="Andersen M.R."/>
            <person name="Archer D.B."/>
            <person name="Baker S.E."/>
            <person name="Benoit I."/>
            <person name="Brakhage A.A."/>
            <person name="Braus G.H."/>
            <person name="Fischer R."/>
            <person name="Frisvad J.C."/>
            <person name="Goldman G.H."/>
            <person name="Houbraken J."/>
            <person name="Oakley B."/>
            <person name="Pocsi I."/>
            <person name="Scazzocchio C."/>
            <person name="Seiboth B."/>
            <person name="vanKuyk P.A."/>
            <person name="Wortman J."/>
            <person name="Dyer P.S."/>
            <person name="Grigoriev I.V."/>
        </authorList>
    </citation>
    <scope>NUCLEOTIDE SEQUENCE [LARGE SCALE GENOMIC DNA]</scope>
    <source>
        <strain evidence="6">CBS 506.65</strain>
    </source>
</reference>
<evidence type="ECO:0000313" key="5">
    <source>
        <dbReference type="EMBL" id="OJJ42322.1"/>
    </source>
</evidence>
<gene>
    <name evidence="5" type="ORF">ASPZODRAFT_1500564</name>
</gene>
<dbReference type="EMBL" id="KV878361">
    <property type="protein sequence ID" value="OJJ42322.1"/>
    <property type="molecule type" value="Genomic_DNA"/>
</dbReference>
<evidence type="ECO:0000256" key="2">
    <source>
        <dbReference type="ARBA" id="ARBA00022643"/>
    </source>
</evidence>
<feature type="transmembrane region" description="Helical" evidence="4">
    <location>
        <begin position="12"/>
        <end position="36"/>
    </location>
</feature>
<dbReference type="AlphaFoldDB" id="A0A1L9S590"/>
<protein>
    <submittedName>
        <fullName evidence="5">Uncharacterized protein</fullName>
    </submittedName>
</protein>
<keyword evidence="1" id="KW-0285">Flavoprotein</keyword>
<accession>A0A1L9S590</accession>
<dbReference type="GO" id="GO:0018580">
    <property type="term" value="F:nitronate monooxygenase activity"/>
    <property type="evidence" value="ECO:0007669"/>
    <property type="project" value="InterPro"/>
</dbReference>
<evidence type="ECO:0000256" key="3">
    <source>
        <dbReference type="ARBA" id="ARBA00023002"/>
    </source>
</evidence>
<dbReference type="PANTHER" id="PTHR32332:SF34">
    <property type="entry name" value="2-NITROPROPANE DIOXYGENASE FAMILY, PUTATIVE-RELATED"/>
    <property type="match status" value="1"/>
</dbReference>
<dbReference type="RefSeq" id="XP_022576832.1">
    <property type="nucleotide sequence ID" value="XM_022725566.1"/>
</dbReference>
<name>A0A1L9S590_9EURO</name>
<dbReference type="GeneID" id="34612031"/>
<dbReference type="Proteomes" id="UP000184188">
    <property type="component" value="Unassembled WGS sequence"/>
</dbReference>
<dbReference type="STRING" id="1073090.A0A1L9S590"/>
<keyword evidence="3" id="KW-0560">Oxidoreductase</keyword>
<dbReference type="OrthoDB" id="2349068at2759"/>
<dbReference type="SUPFAM" id="SSF51412">
    <property type="entry name" value="Inosine monophosphate dehydrogenase (IMPDH)"/>
    <property type="match status" value="1"/>
</dbReference>
<evidence type="ECO:0000256" key="1">
    <source>
        <dbReference type="ARBA" id="ARBA00022630"/>
    </source>
</evidence>
<dbReference type="CDD" id="cd04730">
    <property type="entry name" value="NPD_like"/>
    <property type="match status" value="1"/>
</dbReference>
<proteinExistence type="predicted"/>
<organism evidence="5 6">
    <name type="scientific">Penicilliopsis zonata CBS 506.65</name>
    <dbReference type="NCBI Taxonomy" id="1073090"/>
    <lineage>
        <taxon>Eukaryota</taxon>
        <taxon>Fungi</taxon>
        <taxon>Dikarya</taxon>
        <taxon>Ascomycota</taxon>
        <taxon>Pezizomycotina</taxon>
        <taxon>Eurotiomycetes</taxon>
        <taxon>Eurotiomycetidae</taxon>
        <taxon>Eurotiales</taxon>
        <taxon>Aspergillaceae</taxon>
        <taxon>Penicilliopsis</taxon>
    </lineage>
</organism>
<dbReference type="VEuPathDB" id="FungiDB:ASPZODRAFT_1500564"/>
<sequence>MKTPLIVNAPMYGTATAALAVAVTQAGGLGFIVAGFDFTTSSTQLLALEKELVHARELLGIEEDEEGRKLPIGIGFLTFHNDDASGLLPLLRRYRPLAVWLFAPAERQHTRLIESIRRLDDDRPIQVFVQVGCVRAAVEAVADEADVLVVQGSDAGGHQFARNASIISLVPEVADAVSLLKEKEGREITILAAGGIMDGRGIAAALALGK</sequence>